<feature type="compositionally biased region" description="Polar residues" evidence="1">
    <location>
        <begin position="43"/>
        <end position="53"/>
    </location>
</feature>
<evidence type="ECO:0000256" key="1">
    <source>
        <dbReference type="SAM" id="MobiDB-lite"/>
    </source>
</evidence>
<dbReference type="RefSeq" id="WP_135251591.1">
    <property type="nucleotide sequence ID" value="NZ_SMLK01000010.1"/>
</dbReference>
<feature type="compositionally biased region" description="Gly residues" evidence="1">
    <location>
        <begin position="65"/>
        <end position="74"/>
    </location>
</feature>
<dbReference type="PROSITE" id="PS51257">
    <property type="entry name" value="PROKAR_LIPOPROTEIN"/>
    <property type="match status" value="1"/>
</dbReference>
<keyword evidence="2" id="KW-0732">Signal</keyword>
<dbReference type="EMBL" id="SMLK01000010">
    <property type="protein sequence ID" value="TFY96698.1"/>
    <property type="molecule type" value="Genomic_DNA"/>
</dbReference>
<evidence type="ECO:0000313" key="3">
    <source>
        <dbReference type="EMBL" id="TFY96698.1"/>
    </source>
</evidence>
<proteinExistence type="predicted"/>
<gene>
    <name evidence="3" type="ORF">EZ216_20160</name>
</gene>
<feature type="chain" id="PRO_5021431429" description="Endopeptidase" evidence="2">
    <location>
        <begin position="16"/>
        <end position="74"/>
    </location>
</feature>
<sequence>MSKLILALACTVALAACGSMRSNTASTTSGSTTGMGASGSSMPSDPTASPSKNPSDPAAAPSGSGAAGGDGAAK</sequence>
<evidence type="ECO:0000313" key="4">
    <source>
        <dbReference type="Proteomes" id="UP000297839"/>
    </source>
</evidence>
<name>A0A4Z0BFQ2_9BURK</name>
<feature type="compositionally biased region" description="Low complexity" evidence="1">
    <location>
        <begin position="54"/>
        <end position="64"/>
    </location>
</feature>
<reference evidence="3 4" key="1">
    <citation type="submission" date="2019-03" db="EMBL/GenBank/DDBJ databases">
        <title>Ramlibacter sp. 18x22-1, whole genome shotgun sequence.</title>
        <authorList>
            <person name="Zhang X."/>
            <person name="Feng G."/>
            <person name="Zhu H."/>
        </authorList>
    </citation>
    <scope>NUCLEOTIDE SEQUENCE [LARGE SCALE GENOMIC DNA]</scope>
    <source>
        <strain evidence="3 4">18x22-1</strain>
    </source>
</reference>
<evidence type="ECO:0008006" key="5">
    <source>
        <dbReference type="Google" id="ProtNLM"/>
    </source>
</evidence>
<organism evidence="3 4">
    <name type="scientific">Ramlibacter humi</name>
    <dbReference type="NCBI Taxonomy" id="2530451"/>
    <lineage>
        <taxon>Bacteria</taxon>
        <taxon>Pseudomonadati</taxon>
        <taxon>Pseudomonadota</taxon>
        <taxon>Betaproteobacteria</taxon>
        <taxon>Burkholderiales</taxon>
        <taxon>Comamonadaceae</taxon>
        <taxon>Ramlibacter</taxon>
    </lineage>
</organism>
<comment type="caution">
    <text evidence="3">The sequence shown here is derived from an EMBL/GenBank/DDBJ whole genome shotgun (WGS) entry which is preliminary data.</text>
</comment>
<accession>A0A4Z0BFQ2</accession>
<feature type="signal peptide" evidence="2">
    <location>
        <begin position="1"/>
        <end position="15"/>
    </location>
</feature>
<protein>
    <recommendedName>
        <fullName evidence="5">Endopeptidase</fullName>
    </recommendedName>
</protein>
<evidence type="ECO:0000256" key="2">
    <source>
        <dbReference type="SAM" id="SignalP"/>
    </source>
</evidence>
<feature type="compositionally biased region" description="Low complexity" evidence="1">
    <location>
        <begin position="24"/>
        <end position="42"/>
    </location>
</feature>
<feature type="region of interest" description="Disordered" evidence="1">
    <location>
        <begin position="21"/>
        <end position="74"/>
    </location>
</feature>
<dbReference type="AlphaFoldDB" id="A0A4Z0BFQ2"/>
<keyword evidence="4" id="KW-1185">Reference proteome</keyword>
<dbReference type="Proteomes" id="UP000297839">
    <property type="component" value="Unassembled WGS sequence"/>
</dbReference>